<dbReference type="GO" id="GO:0019287">
    <property type="term" value="P:isopentenyl diphosphate biosynthetic process, mevalonate pathway"/>
    <property type="evidence" value="ECO:0007669"/>
    <property type="project" value="TreeGrafter"/>
</dbReference>
<dbReference type="GO" id="GO:0005829">
    <property type="term" value="C:cytosol"/>
    <property type="evidence" value="ECO:0007669"/>
    <property type="project" value="TreeGrafter"/>
</dbReference>
<dbReference type="InterPro" id="IPR006205">
    <property type="entry name" value="Mev_gal_kin"/>
</dbReference>
<evidence type="ECO:0000259" key="5">
    <source>
        <dbReference type="Pfam" id="PF08544"/>
    </source>
</evidence>
<reference evidence="6 7" key="1">
    <citation type="submission" date="2015-04" db="EMBL/GenBank/DDBJ databases">
        <title>Lasius niger genome sequencing.</title>
        <authorList>
            <person name="Konorov E.A."/>
            <person name="Nikitin M.A."/>
            <person name="Kirill M.V."/>
            <person name="Chang P."/>
        </authorList>
    </citation>
    <scope>NUCLEOTIDE SEQUENCE [LARGE SCALE GENOMIC DNA]</scope>
    <source>
        <tissue evidence="6">Whole</tissue>
    </source>
</reference>
<dbReference type="OrthoDB" id="1652964at2759"/>
<dbReference type="PaxDb" id="67767-A0A0J7KJE7"/>
<dbReference type="PANTHER" id="PTHR43290">
    <property type="entry name" value="MEVALONATE KINASE"/>
    <property type="match status" value="1"/>
</dbReference>
<organism evidence="6 7">
    <name type="scientific">Lasius niger</name>
    <name type="common">Black garden ant</name>
    <dbReference type="NCBI Taxonomy" id="67767"/>
    <lineage>
        <taxon>Eukaryota</taxon>
        <taxon>Metazoa</taxon>
        <taxon>Ecdysozoa</taxon>
        <taxon>Arthropoda</taxon>
        <taxon>Hexapoda</taxon>
        <taxon>Insecta</taxon>
        <taxon>Pterygota</taxon>
        <taxon>Neoptera</taxon>
        <taxon>Endopterygota</taxon>
        <taxon>Hymenoptera</taxon>
        <taxon>Apocrita</taxon>
        <taxon>Aculeata</taxon>
        <taxon>Formicoidea</taxon>
        <taxon>Formicidae</taxon>
        <taxon>Formicinae</taxon>
        <taxon>Lasius</taxon>
        <taxon>Lasius</taxon>
    </lineage>
</organism>
<evidence type="ECO:0000313" key="7">
    <source>
        <dbReference type="Proteomes" id="UP000036403"/>
    </source>
</evidence>
<dbReference type="STRING" id="67767.A0A0J7KJE7"/>
<dbReference type="InterPro" id="IPR013750">
    <property type="entry name" value="GHMP_kinase_C_dom"/>
</dbReference>
<keyword evidence="7" id="KW-1185">Reference proteome</keyword>
<name>A0A0J7KJE7_LASNI</name>
<dbReference type="Pfam" id="PF08544">
    <property type="entry name" value="GHMP_kinases_C"/>
    <property type="match status" value="1"/>
</dbReference>
<evidence type="ECO:0000256" key="2">
    <source>
        <dbReference type="ARBA" id="ARBA00022679"/>
    </source>
</evidence>
<comment type="caution">
    <text evidence="6">The sequence shown here is derived from an EMBL/GenBank/DDBJ whole genome shotgun (WGS) entry which is preliminary data.</text>
</comment>
<sequence>MAELKHIRPETANDILCKVDAITQKICDTVRKIAESRSIQEAPYAELQEHIEENQQILSSYGLSNPRLDDMCSIAKSYGFAGKLTGFGGRFAYILLPPSTQKEQIKNLSTELEAKDFSVTRTNVGCSGVKID</sequence>
<keyword evidence="2" id="KW-0808">Transferase</keyword>
<dbReference type="InterPro" id="IPR036554">
    <property type="entry name" value="GHMP_kinase_C_sf"/>
</dbReference>
<dbReference type="EMBL" id="LBMM01006744">
    <property type="protein sequence ID" value="KMQ90364.1"/>
    <property type="molecule type" value="Genomic_DNA"/>
</dbReference>
<proteinExistence type="predicted"/>
<dbReference type="PANTHER" id="PTHR43290:SF2">
    <property type="entry name" value="MEVALONATE KINASE"/>
    <property type="match status" value="1"/>
</dbReference>
<keyword evidence="3 6" id="KW-0418">Kinase</keyword>
<dbReference type="Proteomes" id="UP000036403">
    <property type="component" value="Unassembled WGS sequence"/>
</dbReference>
<evidence type="ECO:0000256" key="3">
    <source>
        <dbReference type="ARBA" id="ARBA00022777"/>
    </source>
</evidence>
<keyword evidence="4" id="KW-0460">Magnesium</keyword>
<evidence type="ECO:0000313" key="6">
    <source>
        <dbReference type="EMBL" id="KMQ90364.1"/>
    </source>
</evidence>
<gene>
    <name evidence="6" type="ORF">RF55_9893</name>
</gene>
<feature type="domain" description="GHMP kinase C-terminal" evidence="5">
    <location>
        <begin position="44"/>
        <end position="106"/>
    </location>
</feature>
<evidence type="ECO:0000256" key="4">
    <source>
        <dbReference type="ARBA" id="ARBA00022842"/>
    </source>
</evidence>
<accession>A0A0J7KJE7</accession>
<dbReference type="Gene3D" id="3.30.70.890">
    <property type="entry name" value="GHMP kinase, C-terminal domain"/>
    <property type="match status" value="1"/>
</dbReference>
<dbReference type="SUPFAM" id="SSF55060">
    <property type="entry name" value="GHMP Kinase, C-terminal domain"/>
    <property type="match status" value="1"/>
</dbReference>
<protein>
    <submittedName>
        <fullName evidence="6">Mevalonate kinase</fullName>
    </submittedName>
</protein>
<evidence type="ECO:0000256" key="1">
    <source>
        <dbReference type="ARBA" id="ARBA00022490"/>
    </source>
</evidence>
<keyword evidence="1" id="KW-0963">Cytoplasm</keyword>
<dbReference type="AlphaFoldDB" id="A0A0J7KJE7"/>
<dbReference type="GO" id="GO:0004496">
    <property type="term" value="F:mevalonate kinase activity"/>
    <property type="evidence" value="ECO:0007669"/>
    <property type="project" value="InterPro"/>
</dbReference>
<dbReference type="GO" id="GO:0005524">
    <property type="term" value="F:ATP binding"/>
    <property type="evidence" value="ECO:0007669"/>
    <property type="project" value="InterPro"/>
</dbReference>